<reference evidence="2" key="1">
    <citation type="submission" date="2018-09" db="EMBL/GenBank/DDBJ databases">
        <title>Complete genome sequence of Streptococcus sp. KCOM 2890 (=JS71).</title>
        <authorList>
            <person name="Kook J.-K."/>
            <person name="Park S.-N."/>
            <person name="Lim Y.K."/>
        </authorList>
    </citation>
    <scope>NUCLEOTIDE SEQUENCE [LARGE SCALE GENOMIC DNA]</scope>
    <source>
        <strain evidence="2">JS71</strain>
    </source>
</reference>
<dbReference type="EMBL" id="CP032620">
    <property type="protein sequence ID" value="AYF93224.1"/>
    <property type="molecule type" value="Genomic_DNA"/>
</dbReference>
<dbReference type="Proteomes" id="UP000277293">
    <property type="component" value="Chromosome"/>
</dbReference>
<evidence type="ECO:0008006" key="3">
    <source>
        <dbReference type="Google" id="ProtNLM"/>
    </source>
</evidence>
<sequence length="72" mass="8060">MSGLYYADFISFYSPTQLCGGGTTKSNSNELPISVPLSLLFYTIWRVNGSSEMPCSRISLHHSLAEKRLWSL</sequence>
<accession>A0ABM6Z7N8</accession>
<organism evidence="1 2">
    <name type="scientific">Streptococcus koreensis</name>
    <dbReference type="NCBI Taxonomy" id="2382163"/>
    <lineage>
        <taxon>Bacteria</taxon>
        <taxon>Bacillati</taxon>
        <taxon>Bacillota</taxon>
        <taxon>Bacilli</taxon>
        <taxon>Lactobacillales</taxon>
        <taxon>Streptococcaceae</taxon>
        <taxon>Streptococcus</taxon>
    </lineage>
</organism>
<protein>
    <recommendedName>
        <fullName evidence="3">Peptide deformylase</fullName>
    </recommendedName>
</protein>
<name>A0ABM6Z7N8_9STRE</name>
<keyword evidence="2" id="KW-1185">Reference proteome</keyword>
<evidence type="ECO:0000313" key="2">
    <source>
        <dbReference type="Proteomes" id="UP000277293"/>
    </source>
</evidence>
<proteinExistence type="predicted"/>
<gene>
    <name evidence="1" type="ORF">D7D50_00560</name>
</gene>
<evidence type="ECO:0000313" key="1">
    <source>
        <dbReference type="EMBL" id="AYF93224.1"/>
    </source>
</evidence>